<protein>
    <submittedName>
        <fullName evidence="1">Uncharacterized protein</fullName>
    </submittedName>
</protein>
<name>A0A401IHC0_APHSA</name>
<keyword evidence="2" id="KW-1185">Reference proteome</keyword>
<reference evidence="2" key="1">
    <citation type="submission" date="2017-05" db="EMBL/GenBank/DDBJ databases">
        <title>Physiological properties and genetic analysis related to exopolysaccharide production of fresh-water unicellular cyanobacterium Aphanothece sacrum, Suizenji Nori, that has been cultured as a food source in Japan.</title>
        <authorList>
            <person name="Kanesaki Y."/>
            <person name="Yoshikawa S."/>
            <person name="Ohki K."/>
        </authorList>
    </citation>
    <scope>NUCLEOTIDE SEQUENCE [LARGE SCALE GENOMIC DNA]</scope>
    <source>
        <strain evidence="2">FPU1</strain>
    </source>
</reference>
<evidence type="ECO:0000313" key="1">
    <source>
        <dbReference type="EMBL" id="GBF80668.1"/>
    </source>
</evidence>
<dbReference type="Proteomes" id="UP000287247">
    <property type="component" value="Unassembled WGS sequence"/>
</dbReference>
<organism evidence="1 2">
    <name type="scientific">Aphanothece sacrum FPU1</name>
    <dbReference type="NCBI Taxonomy" id="1920663"/>
    <lineage>
        <taxon>Bacteria</taxon>
        <taxon>Bacillati</taxon>
        <taxon>Cyanobacteriota</taxon>
        <taxon>Cyanophyceae</taxon>
        <taxon>Oscillatoriophycideae</taxon>
        <taxon>Chroococcales</taxon>
        <taxon>Aphanothecaceae</taxon>
        <taxon>Aphanothece</taxon>
    </lineage>
</organism>
<comment type="caution">
    <text evidence="1">The sequence shown here is derived from an EMBL/GenBank/DDBJ whole genome shotgun (WGS) entry which is preliminary data.</text>
</comment>
<dbReference type="RefSeq" id="WP_124970228.1">
    <property type="nucleotide sequence ID" value="NZ_BDQK01000013.1"/>
</dbReference>
<dbReference type="EMBL" id="BDQK01000013">
    <property type="protein sequence ID" value="GBF80668.1"/>
    <property type="molecule type" value="Genomic_DNA"/>
</dbReference>
<evidence type="ECO:0000313" key="2">
    <source>
        <dbReference type="Proteomes" id="UP000287247"/>
    </source>
</evidence>
<gene>
    <name evidence="1" type="ORF">AsFPU1_2072</name>
</gene>
<dbReference type="OrthoDB" id="467329at2"/>
<sequence length="75" mass="8518">MEKINLQVEVESSIAHLYKTMDSSQQKKIHLLLGMWLKEAITNQTSLEDIMEKCSQEAQANGLTPEILESLLQES</sequence>
<proteinExistence type="predicted"/>
<accession>A0A401IHC0</accession>
<dbReference type="AlphaFoldDB" id="A0A401IHC0"/>